<dbReference type="InterPro" id="IPR013519">
    <property type="entry name" value="Int_alpha_beta-p"/>
</dbReference>
<reference evidence="4 5" key="1">
    <citation type="submission" date="2007-06" db="EMBL/GenBank/DDBJ databases">
        <authorList>
            <person name="Shimkets L."/>
            <person name="Ferriera S."/>
            <person name="Johnson J."/>
            <person name="Kravitz S."/>
            <person name="Beeson K."/>
            <person name="Sutton G."/>
            <person name="Rogers Y.-H."/>
            <person name="Friedman R."/>
            <person name="Frazier M."/>
            <person name="Venter J.C."/>
        </authorList>
    </citation>
    <scope>NUCLEOTIDE SEQUENCE [LARGE SCALE GENOMIC DNA]</scope>
    <source>
        <strain evidence="4 5">SIR-1</strain>
    </source>
</reference>
<keyword evidence="5" id="KW-1185">Reference proteome</keyword>
<dbReference type="Gene3D" id="2.130.10.130">
    <property type="entry name" value="Integrin alpha, N-terminal"/>
    <property type="match status" value="2"/>
</dbReference>
<keyword evidence="2" id="KW-0677">Repeat</keyword>
<dbReference type="eggNOG" id="COG5555">
    <property type="taxonomic scope" value="Bacteria"/>
</dbReference>
<dbReference type="InterPro" id="IPR028994">
    <property type="entry name" value="Integrin_alpha_N"/>
</dbReference>
<proteinExistence type="predicted"/>
<dbReference type="OrthoDB" id="127762at2"/>
<dbReference type="PROSITE" id="PS51470">
    <property type="entry name" value="FG_GAP"/>
    <property type="match status" value="1"/>
</dbReference>
<evidence type="ECO:0000313" key="5">
    <source>
        <dbReference type="Proteomes" id="UP000005801"/>
    </source>
</evidence>
<dbReference type="RefSeq" id="WP_006973747.1">
    <property type="nucleotide sequence ID" value="NZ_ABCS01000052.1"/>
</dbReference>
<keyword evidence="1" id="KW-0732">Signal</keyword>
<dbReference type="Pfam" id="PF01839">
    <property type="entry name" value="FG-GAP"/>
    <property type="match status" value="1"/>
</dbReference>
<gene>
    <name evidence="4" type="ORF">PPSIR1_19529</name>
</gene>
<dbReference type="InterPro" id="IPR013517">
    <property type="entry name" value="FG-GAP"/>
</dbReference>
<dbReference type="EMBL" id="ABCS01000052">
    <property type="protein sequence ID" value="EDM77067.1"/>
    <property type="molecule type" value="Genomic_DNA"/>
</dbReference>
<evidence type="ECO:0000256" key="2">
    <source>
        <dbReference type="ARBA" id="ARBA00022737"/>
    </source>
</evidence>
<dbReference type="STRING" id="391625.PPSIR1_19529"/>
<name>A6GAK5_9BACT</name>
<sequence length="182" mass="18808">MRQGSFEIGGEPEESDRFGQALVFGNFNGARRESEIDAYADRSCYDLVVAAPKEDEGAGEIQLFRGSPQGLSYGGPVLHLDELGLSSDPGDGFGVALSAGDLDQDGFDDLIIGAPGDAVGGTVVVIPGSELGLNLERAAVLKQGEAGFGGVDERGDQFGFAVSWTILGLGSGDTAQAILEPR</sequence>
<dbReference type="AlphaFoldDB" id="A6GAK5"/>
<evidence type="ECO:0000256" key="1">
    <source>
        <dbReference type="ARBA" id="ARBA00022729"/>
    </source>
</evidence>
<protein>
    <submittedName>
        <fullName evidence="4">Uncharacterized protein</fullName>
    </submittedName>
</protein>
<dbReference type="SUPFAM" id="SSF69318">
    <property type="entry name" value="Integrin alpha N-terminal domain"/>
    <property type="match status" value="1"/>
</dbReference>
<evidence type="ECO:0000256" key="3">
    <source>
        <dbReference type="ARBA" id="ARBA00023180"/>
    </source>
</evidence>
<organism evidence="4 5">
    <name type="scientific">Plesiocystis pacifica SIR-1</name>
    <dbReference type="NCBI Taxonomy" id="391625"/>
    <lineage>
        <taxon>Bacteria</taxon>
        <taxon>Pseudomonadati</taxon>
        <taxon>Myxococcota</taxon>
        <taxon>Polyangia</taxon>
        <taxon>Nannocystales</taxon>
        <taxon>Nannocystaceae</taxon>
        <taxon>Plesiocystis</taxon>
    </lineage>
</organism>
<evidence type="ECO:0000313" key="4">
    <source>
        <dbReference type="EMBL" id="EDM77067.1"/>
    </source>
</evidence>
<dbReference type="Proteomes" id="UP000005801">
    <property type="component" value="Unassembled WGS sequence"/>
</dbReference>
<keyword evidence="3" id="KW-0325">Glycoprotein</keyword>
<dbReference type="SMART" id="SM00191">
    <property type="entry name" value="Int_alpha"/>
    <property type="match status" value="1"/>
</dbReference>
<accession>A6GAK5</accession>
<comment type="caution">
    <text evidence="4">The sequence shown here is derived from an EMBL/GenBank/DDBJ whole genome shotgun (WGS) entry which is preliminary data.</text>
</comment>